<keyword evidence="6" id="KW-0378">Hydrolase</keyword>
<dbReference type="OrthoDB" id="447842at2759"/>
<dbReference type="GO" id="GO:0042262">
    <property type="term" value="P:DNA protection"/>
    <property type="evidence" value="ECO:0007669"/>
    <property type="project" value="InterPro"/>
</dbReference>
<keyword evidence="26" id="KW-1185">Reference proteome</keyword>
<evidence type="ECO:0000256" key="9">
    <source>
        <dbReference type="ARBA" id="ARBA00024448"/>
    </source>
</evidence>
<dbReference type="GO" id="GO:0046872">
    <property type="term" value="F:metal ion binding"/>
    <property type="evidence" value="ECO:0007669"/>
    <property type="project" value="UniProtKB-KW"/>
</dbReference>
<dbReference type="Proteomes" id="UP000567179">
    <property type="component" value="Unassembled WGS sequence"/>
</dbReference>
<comment type="catalytic activity">
    <reaction evidence="22">
        <text>N(6)-methyl-dATP + H2O = N(6)-methyl-dAMP + diphosphate + H(+)</text>
        <dbReference type="Rhea" id="RHEA:67604"/>
        <dbReference type="ChEBI" id="CHEBI:15377"/>
        <dbReference type="ChEBI" id="CHEBI:15378"/>
        <dbReference type="ChEBI" id="CHEBI:33019"/>
        <dbReference type="ChEBI" id="CHEBI:169976"/>
        <dbReference type="ChEBI" id="CHEBI:172872"/>
    </reaction>
    <physiologicalReaction direction="left-to-right" evidence="22">
        <dbReference type="Rhea" id="RHEA:67605"/>
    </physiologicalReaction>
</comment>
<evidence type="ECO:0000256" key="22">
    <source>
        <dbReference type="ARBA" id="ARBA00049032"/>
    </source>
</evidence>
<comment type="catalytic activity">
    <reaction evidence="21">
        <text>O(6)-methyl-dGTP + H2O = O(6)-methyl-dGMP + diphosphate + H(+)</text>
        <dbReference type="Rhea" id="RHEA:67600"/>
        <dbReference type="ChEBI" id="CHEBI:15377"/>
        <dbReference type="ChEBI" id="CHEBI:15378"/>
        <dbReference type="ChEBI" id="CHEBI:33019"/>
        <dbReference type="ChEBI" id="CHEBI:169974"/>
        <dbReference type="ChEBI" id="CHEBI:169975"/>
    </reaction>
    <physiologicalReaction direction="left-to-right" evidence="21">
        <dbReference type="Rhea" id="RHEA:67601"/>
    </physiologicalReaction>
</comment>
<evidence type="ECO:0000256" key="8">
    <source>
        <dbReference type="ARBA" id="ARBA00023242"/>
    </source>
</evidence>
<evidence type="ECO:0000256" key="19">
    <source>
        <dbReference type="ARBA" id="ARBA00032071"/>
    </source>
</evidence>
<keyword evidence="8" id="KW-0539">Nucleus</keyword>
<dbReference type="AlphaFoldDB" id="A0A8H5B8B1"/>
<evidence type="ECO:0000256" key="13">
    <source>
        <dbReference type="ARBA" id="ARBA00026103"/>
    </source>
</evidence>
<evidence type="ECO:0000256" key="7">
    <source>
        <dbReference type="ARBA" id="ARBA00022842"/>
    </source>
</evidence>
<evidence type="ECO:0000256" key="5">
    <source>
        <dbReference type="ARBA" id="ARBA00022723"/>
    </source>
</evidence>
<evidence type="ECO:0000256" key="1">
    <source>
        <dbReference type="ARBA" id="ARBA00001946"/>
    </source>
</evidence>
<dbReference type="Pfam" id="PF00293">
    <property type="entry name" value="NUDIX"/>
    <property type="match status" value="1"/>
</dbReference>
<comment type="catalytic activity">
    <reaction evidence="20">
        <text>N(6)-methyl-ATP + H2O = N(6)-methyl-AMP + diphosphate + H(+)</text>
        <dbReference type="Rhea" id="RHEA:67608"/>
        <dbReference type="ChEBI" id="CHEBI:15377"/>
        <dbReference type="ChEBI" id="CHEBI:15378"/>
        <dbReference type="ChEBI" id="CHEBI:33019"/>
        <dbReference type="ChEBI" id="CHEBI:144842"/>
        <dbReference type="ChEBI" id="CHEBI:172873"/>
    </reaction>
    <physiologicalReaction direction="left-to-right" evidence="20">
        <dbReference type="Rhea" id="RHEA:67609"/>
    </physiologicalReaction>
</comment>
<evidence type="ECO:0000256" key="14">
    <source>
        <dbReference type="ARBA" id="ARBA00026218"/>
    </source>
</evidence>
<comment type="catalytic activity">
    <reaction evidence="11">
        <text>8-oxo-dGTP + H2O = 8-oxo-dGMP + diphosphate + H(+)</text>
        <dbReference type="Rhea" id="RHEA:31575"/>
        <dbReference type="ChEBI" id="CHEBI:15377"/>
        <dbReference type="ChEBI" id="CHEBI:15378"/>
        <dbReference type="ChEBI" id="CHEBI:33019"/>
        <dbReference type="ChEBI" id="CHEBI:63224"/>
        <dbReference type="ChEBI" id="CHEBI:77896"/>
    </reaction>
    <physiologicalReaction direction="left-to-right" evidence="11">
        <dbReference type="Rhea" id="RHEA:31576"/>
    </physiologicalReaction>
</comment>
<comment type="function">
    <text evidence="23">Oxidized purine nucleoside triphosphate hydrolase which is a prominent sanitizer of the oxidized nucleotide pool. Catalyzes the hydrolysis of 2-oxo-dATP (2-hydroxy-dATP) into 2-oxo-dAMP. Also has a significant hydrolase activity toward 2-oxo-ATP, 8-oxo-dGTP and 8-oxo-dATP. Through the hydrolysis of oxidized purine nucleoside triphosphates, prevents their incorporation into DNA and the subsequent transversions A:T to C:G and G:C to T:A. Also catalyzes the hydrolysis of methylated purine nucleoside triphosphate preventing their integration into DNA. Through this antimutagenic activity protects cells from oxidative stress.</text>
</comment>
<evidence type="ECO:0000256" key="12">
    <source>
        <dbReference type="ARBA" id="ARBA00024596"/>
    </source>
</evidence>
<dbReference type="PANTHER" id="PTHR43758">
    <property type="entry name" value="7,8-DIHYDRO-8-OXOGUANINE TRIPHOSPHATASE"/>
    <property type="match status" value="1"/>
</dbReference>
<evidence type="ECO:0000256" key="3">
    <source>
        <dbReference type="ARBA" id="ARBA00005582"/>
    </source>
</evidence>
<evidence type="ECO:0000313" key="26">
    <source>
        <dbReference type="Proteomes" id="UP000567179"/>
    </source>
</evidence>
<keyword evidence="7" id="KW-0460">Magnesium</keyword>
<proteinExistence type="inferred from homology"/>
<comment type="subcellular location">
    <subcellularLocation>
        <location evidence="2">Nucleus</location>
    </subcellularLocation>
</comment>
<comment type="catalytic activity">
    <reaction evidence="10">
        <text>2-oxo-dATP + H2O = 2-oxo-dAMP + diphosphate + H(+)</text>
        <dbReference type="Rhea" id="RHEA:31583"/>
        <dbReference type="ChEBI" id="CHEBI:15377"/>
        <dbReference type="ChEBI" id="CHEBI:15378"/>
        <dbReference type="ChEBI" id="CHEBI:33019"/>
        <dbReference type="ChEBI" id="CHEBI:63212"/>
        <dbReference type="ChEBI" id="CHEBI:77897"/>
        <dbReference type="EC" id="3.6.1.56"/>
    </reaction>
    <physiologicalReaction direction="left-to-right" evidence="10">
        <dbReference type="Rhea" id="RHEA:31584"/>
    </physiologicalReaction>
</comment>
<organism evidence="25 26">
    <name type="scientific">Psilocybe cf. subviscida</name>
    <dbReference type="NCBI Taxonomy" id="2480587"/>
    <lineage>
        <taxon>Eukaryota</taxon>
        <taxon>Fungi</taxon>
        <taxon>Dikarya</taxon>
        <taxon>Basidiomycota</taxon>
        <taxon>Agaricomycotina</taxon>
        <taxon>Agaricomycetes</taxon>
        <taxon>Agaricomycetidae</taxon>
        <taxon>Agaricales</taxon>
        <taxon>Agaricineae</taxon>
        <taxon>Strophariaceae</taxon>
        <taxon>Psilocybe</taxon>
    </lineage>
</organism>
<evidence type="ECO:0000256" key="20">
    <source>
        <dbReference type="ARBA" id="ARBA00048002"/>
    </source>
</evidence>
<evidence type="ECO:0000256" key="11">
    <source>
        <dbReference type="ARBA" id="ARBA00024486"/>
    </source>
</evidence>
<evidence type="ECO:0000256" key="18">
    <source>
        <dbReference type="ARBA" id="ARBA00031927"/>
    </source>
</evidence>
<evidence type="ECO:0000256" key="10">
    <source>
        <dbReference type="ARBA" id="ARBA00024459"/>
    </source>
</evidence>
<feature type="domain" description="Nudix hydrolase" evidence="24">
    <location>
        <begin position="35"/>
        <end position="164"/>
    </location>
</feature>
<evidence type="ECO:0000256" key="4">
    <source>
        <dbReference type="ARBA" id="ARBA00011245"/>
    </source>
</evidence>
<dbReference type="CDD" id="cd03427">
    <property type="entry name" value="NUDIX_MTH1_Nudt1"/>
    <property type="match status" value="1"/>
</dbReference>
<comment type="subunit">
    <text evidence="4">Monomer.</text>
</comment>
<comment type="catalytic activity">
    <reaction evidence="12">
        <text>2-oxo-ATP + H2O = 2-oxo-AMP + diphosphate + H(+)</text>
        <dbReference type="Rhea" id="RHEA:67392"/>
        <dbReference type="ChEBI" id="CHEBI:15377"/>
        <dbReference type="ChEBI" id="CHEBI:15378"/>
        <dbReference type="ChEBI" id="CHEBI:33019"/>
        <dbReference type="ChEBI" id="CHEBI:71395"/>
        <dbReference type="ChEBI" id="CHEBI:172878"/>
    </reaction>
    <physiologicalReaction direction="left-to-right" evidence="12">
        <dbReference type="Rhea" id="RHEA:67393"/>
    </physiologicalReaction>
</comment>
<evidence type="ECO:0000259" key="24">
    <source>
        <dbReference type="PROSITE" id="PS51462"/>
    </source>
</evidence>
<dbReference type="InterPro" id="IPR003563">
    <property type="entry name" value="8ODP"/>
</dbReference>
<evidence type="ECO:0000256" key="15">
    <source>
        <dbReference type="ARBA" id="ARBA00029673"/>
    </source>
</evidence>
<dbReference type="GO" id="GO:0005634">
    <property type="term" value="C:nucleus"/>
    <property type="evidence" value="ECO:0007669"/>
    <property type="project" value="UniProtKB-SubCell"/>
</dbReference>
<dbReference type="Gene3D" id="3.90.79.10">
    <property type="entry name" value="Nucleoside Triphosphate Pyrophosphohydrolase"/>
    <property type="match status" value="1"/>
</dbReference>
<evidence type="ECO:0000256" key="23">
    <source>
        <dbReference type="ARBA" id="ARBA00053094"/>
    </source>
</evidence>
<dbReference type="PROSITE" id="PS51462">
    <property type="entry name" value="NUDIX"/>
    <property type="match status" value="1"/>
</dbReference>
<evidence type="ECO:0000313" key="25">
    <source>
        <dbReference type="EMBL" id="KAF5318452.1"/>
    </source>
</evidence>
<dbReference type="EMBL" id="JAACJJ010000030">
    <property type="protein sequence ID" value="KAF5318452.1"/>
    <property type="molecule type" value="Genomic_DNA"/>
</dbReference>
<dbReference type="GO" id="GO:0008828">
    <property type="term" value="F:dATP diphosphatase activity"/>
    <property type="evidence" value="ECO:0007669"/>
    <property type="project" value="UniProtKB-EC"/>
</dbReference>
<evidence type="ECO:0000256" key="2">
    <source>
        <dbReference type="ARBA" id="ARBA00004123"/>
    </source>
</evidence>
<sequence length="234" mass="26542">MNVDVKSLPPGVTCDSAYKYYDSAGDEEAWFEFPQIKYYTNAFIVKDDQVLLGFKKRGFGKGKYNGFGGKVEPGESSLQAAIRELEEESGVVAPLKQAGSFLFYTQGAEWAFHIDIYTASTYEGNITETDEMRPEWFSLGQRLPKGDLALFNERQNTDAPTEAETSEEEHPGVPYENMWETDIVWLPLLFSGKKFIGRADFVQTADKFEPRKWWYGLVLQPEPDSPIPINESES</sequence>
<comment type="caution">
    <text evidence="25">The sequence shown here is derived from an EMBL/GenBank/DDBJ whole genome shotgun (WGS) entry which is preliminary data.</text>
</comment>
<reference evidence="25 26" key="1">
    <citation type="journal article" date="2020" name="ISME J.">
        <title>Uncovering the hidden diversity of litter-decomposition mechanisms in mushroom-forming fungi.</title>
        <authorList>
            <person name="Floudas D."/>
            <person name="Bentzer J."/>
            <person name="Ahren D."/>
            <person name="Johansson T."/>
            <person name="Persson P."/>
            <person name="Tunlid A."/>
        </authorList>
    </citation>
    <scope>NUCLEOTIDE SEQUENCE [LARGE SCALE GENOMIC DNA]</scope>
    <source>
        <strain evidence="25 26">CBS 101986</strain>
    </source>
</reference>
<dbReference type="PANTHER" id="PTHR43758:SF2">
    <property type="entry name" value="OXIDIZED PURINE NUCLEOSIDE TRIPHOSPHATE HYDROLASE"/>
    <property type="match status" value="1"/>
</dbReference>
<dbReference type="InterPro" id="IPR020084">
    <property type="entry name" value="NUDIX_hydrolase_CS"/>
</dbReference>
<dbReference type="GO" id="GO:0005737">
    <property type="term" value="C:cytoplasm"/>
    <property type="evidence" value="ECO:0007669"/>
    <property type="project" value="TreeGrafter"/>
</dbReference>
<dbReference type="SUPFAM" id="SSF55811">
    <property type="entry name" value="Nudix"/>
    <property type="match status" value="1"/>
</dbReference>
<dbReference type="GO" id="GO:0008413">
    <property type="term" value="F:8-oxo-7,8-dihydroguanosine triphosphate pyrophosphatase activity"/>
    <property type="evidence" value="ECO:0007669"/>
    <property type="project" value="InterPro"/>
</dbReference>
<accession>A0A8H5B8B1</accession>
<dbReference type="PROSITE" id="PS00893">
    <property type="entry name" value="NUDIX_BOX"/>
    <property type="match status" value="1"/>
</dbReference>
<comment type="cofactor">
    <cofactor evidence="1">
        <name>Mg(2+)</name>
        <dbReference type="ChEBI" id="CHEBI:18420"/>
    </cofactor>
</comment>
<comment type="catalytic activity">
    <reaction evidence="9">
        <text>8-oxo-dATP + H2O = 8-oxo-dAMP + diphosphate + H(+)</text>
        <dbReference type="Rhea" id="RHEA:65396"/>
        <dbReference type="ChEBI" id="CHEBI:15377"/>
        <dbReference type="ChEBI" id="CHEBI:15378"/>
        <dbReference type="ChEBI" id="CHEBI:33019"/>
        <dbReference type="ChEBI" id="CHEBI:71361"/>
        <dbReference type="ChEBI" id="CHEBI:172871"/>
    </reaction>
    <physiologicalReaction direction="left-to-right" evidence="9">
        <dbReference type="Rhea" id="RHEA:65397"/>
    </physiologicalReaction>
</comment>
<evidence type="ECO:0000256" key="16">
    <source>
        <dbReference type="ARBA" id="ARBA00030634"/>
    </source>
</evidence>
<dbReference type="EC" id="3.6.1.56" evidence="13"/>
<evidence type="ECO:0000256" key="17">
    <source>
        <dbReference type="ARBA" id="ARBA00030682"/>
    </source>
</evidence>
<gene>
    <name evidence="25" type="ORF">D9619_010845</name>
</gene>
<evidence type="ECO:0000256" key="6">
    <source>
        <dbReference type="ARBA" id="ARBA00022801"/>
    </source>
</evidence>
<evidence type="ECO:0000256" key="21">
    <source>
        <dbReference type="ARBA" id="ARBA00048894"/>
    </source>
</evidence>
<name>A0A8H5B8B1_9AGAR</name>
<dbReference type="InterPro" id="IPR000086">
    <property type="entry name" value="NUDIX_hydrolase_dom"/>
</dbReference>
<comment type="similarity">
    <text evidence="3">Belongs to the Nudix hydrolase family.</text>
</comment>
<dbReference type="InterPro" id="IPR015797">
    <property type="entry name" value="NUDIX_hydrolase-like_dom_sf"/>
</dbReference>
<dbReference type="PRINTS" id="PR01403">
    <property type="entry name" value="8OXTPHPHTASE"/>
</dbReference>
<keyword evidence="5" id="KW-0479">Metal-binding</keyword>
<protein>
    <recommendedName>
        <fullName evidence="14">Oxidized purine nucleoside triphosphate hydrolase</fullName>
        <ecNumber evidence="13">3.6.1.56</ecNumber>
    </recommendedName>
    <alternativeName>
        <fullName evidence="18">2-hydroxy-dATP diphosphatase</fullName>
    </alternativeName>
    <alternativeName>
        <fullName evidence="17">7,8-dihydro-8-oxoguanine triphosphatase</fullName>
    </alternativeName>
    <alternativeName>
        <fullName evidence="16">8-oxo-dGTPase</fullName>
    </alternativeName>
    <alternativeName>
        <fullName evidence="19">Methylated purine nucleoside triphosphate hydrolase</fullName>
    </alternativeName>
    <alternativeName>
        <fullName evidence="15">Nucleoside diphosphate-linked moiety X motif 1</fullName>
    </alternativeName>
</protein>